<sequence precursor="true">MSSPGRAACLALLAATAALPWRAALADDFDRLDGEVLGKLLRDPKTKSPASLGFRELEALPTALRGVSSPLIVLKTDQGNYARLLVAPGFHKRKDPPGALVPVLVIERFDTFDGGQAGTRVAKGKDVTLFPGFRVDLDTGRIVPEGLGGDLRFAAKGENDGLLAAIEPARLATLDARPPLPAEKASGPSAGKVVRASDYAGKYRLVADNQWSGELSLQVDPAGAVSGWFVSDGTGGEYPVSGRVEAEGPPKLSFSVQFPRARQDFAGRLWSEGKGVIAGLFTMGSHESSFVAVRDGVRNAADLDLDVAPGLPIQGVSPRADAGGKPWIRVALGSQPDRYRVRKDADEKTAAELIDVLKEAAAADPGARVVLAAPASAPYSRVLAAVDAIRGAGIGTIRVVPAAGEP</sequence>
<evidence type="ECO:0000313" key="3">
    <source>
        <dbReference type="Proteomes" id="UP000324233"/>
    </source>
</evidence>
<organism evidence="2 3">
    <name type="scientific">Aquisphaera giovannonii</name>
    <dbReference type="NCBI Taxonomy" id="406548"/>
    <lineage>
        <taxon>Bacteria</taxon>
        <taxon>Pseudomonadati</taxon>
        <taxon>Planctomycetota</taxon>
        <taxon>Planctomycetia</taxon>
        <taxon>Isosphaerales</taxon>
        <taxon>Isosphaeraceae</taxon>
        <taxon>Aquisphaera</taxon>
    </lineage>
</organism>
<dbReference type="OrthoDB" id="210515at2"/>
<dbReference type="Gene3D" id="3.30.420.270">
    <property type="match status" value="1"/>
</dbReference>
<dbReference type="RefSeq" id="WP_148597421.1">
    <property type="nucleotide sequence ID" value="NZ_CP042997.1"/>
</dbReference>
<dbReference type="AlphaFoldDB" id="A0A5B9WB71"/>
<dbReference type="EMBL" id="CP042997">
    <property type="protein sequence ID" value="QEH37918.1"/>
    <property type="molecule type" value="Genomic_DNA"/>
</dbReference>
<name>A0A5B9WB71_9BACT</name>
<proteinExistence type="predicted"/>
<evidence type="ECO:0008006" key="4">
    <source>
        <dbReference type="Google" id="ProtNLM"/>
    </source>
</evidence>
<accession>A0A5B9WB71</accession>
<keyword evidence="1" id="KW-0732">Signal</keyword>
<evidence type="ECO:0000313" key="2">
    <source>
        <dbReference type="EMBL" id="QEH37918.1"/>
    </source>
</evidence>
<dbReference type="KEGG" id="agv:OJF2_65130"/>
<evidence type="ECO:0000256" key="1">
    <source>
        <dbReference type="SAM" id="SignalP"/>
    </source>
</evidence>
<gene>
    <name evidence="2" type="ORF">OJF2_65130</name>
</gene>
<feature type="chain" id="PRO_5022864238" description="Biopolymer transport protein ExbD/TolR" evidence="1">
    <location>
        <begin position="27"/>
        <end position="406"/>
    </location>
</feature>
<feature type="signal peptide" evidence="1">
    <location>
        <begin position="1"/>
        <end position="26"/>
    </location>
</feature>
<reference evidence="2 3" key="1">
    <citation type="submission" date="2019-08" db="EMBL/GenBank/DDBJ databases">
        <title>Deep-cultivation of Planctomycetes and their phenomic and genomic characterization uncovers novel biology.</title>
        <authorList>
            <person name="Wiegand S."/>
            <person name="Jogler M."/>
            <person name="Boedeker C."/>
            <person name="Pinto D."/>
            <person name="Vollmers J."/>
            <person name="Rivas-Marin E."/>
            <person name="Kohn T."/>
            <person name="Peeters S.H."/>
            <person name="Heuer A."/>
            <person name="Rast P."/>
            <person name="Oberbeckmann S."/>
            <person name="Bunk B."/>
            <person name="Jeske O."/>
            <person name="Meyerdierks A."/>
            <person name="Storesund J.E."/>
            <person name="Kallscheuer N."/>
            <person name="Luecker S."/>
            <person name="Lage O.M."/>
            <person name="Pohl T."/>
            <person name="Merkel B.J."/>
            <person name="Hornburger P."/>
            <person name="Mueller R.-W."/>
            <person name="Bruemmer F."/>
            <person name="Labrenz M."/>
            <person name="Spormann A.M."/>
            <person name="Op den Camp H."/>
            <person name="Overmann J."/>
            <person name="Amann R."/>
            <person name="Jetten M.S.M."/>
            <person name="Mascher T."/>
            <person name="Medema M.H."/>
            <person name="Devos D.P."/>
            <person name="Kaster A.-K."/>
            <person name="Ovreas L."/>
            <person name="Rohde M."/>
            <person name="Galperin M.Y."/>
            <person name="Jogler C."/>
        </authorList>
    </citation>
    <scope>NUCLEOTIDE SEQUENCE [LARGE SCALE GENOMIC DNA]</scope>
    <source>
        <strain evidence="2 3">OJF2</strain>
    </source>
</reference>
<keyword evidence="3" id="KW-1185">Reference proteome</keyword>
<dbReference type="Proteomes" id="UP000324233">
    <property type="component" value="Chromosome"/>
</dbReference>
<protein>
    <recommendedName>
        <fullName evidence="4">Biopolymer transport protein ExbD/TolR</fullName>
    </recommendedName>
</protein>